<proteinExistence type="inferred from homology"/>
<organism evidence="5 6">
    <name type="scientific">Conidiobolus coronatus (strain ATCC 28846 / CBS 209.66 / NRRL 28638)</name>
    <name type="common">Delacroixia coronata</name>
    <dbReference type="NCBI Taxonomy" id="796925"/>
    <lineage>
        <taxon>Eukaryota</taxon>
        <taxon>Fungi</taxon>
        <taxon>Fungi incertae sedis</taxon>
        <taxon>Zoopagomycota</taxon>
        <taxon>Entomophthoromycotina</taxon>
        <taxon>Entomophthoromycetes</taxon>
        <taxon>Entomophthorales</taxon>
        <taxon>Ancylistaceae</taxon>
        <taxon>Conidiobolus</taxon>
    </lineage>
</organism>
<protein>
    <submittedName>
        <fullName evidence="5">Ribosomal protein S13</fullName>
    </submittedName>
</protein>
<dbReference type="SUPFAM" id="SSF46946">
    <property type="entry name" value="S13-like H2TH domain"/>
    <property type="match status" value="1"/>
</dbReference>
<keyword evidence="6" id="KW-1185">Reference proteome</keyword>
<evidence type="ECO:0000313" key="6">
    <source>
        <dbReference type="Proteomes" id="UP000070444"/>
    </source>
</evidence>
<evidence type="ECO:0000256" key="4">
    <source>
        <dbReference type="RuleBase" id="RU003830"/>
    </source>
</evidence>
<dbReference type="HAMAP" id="MF_01315">
    <property type="entry name" value="Ribosomal_uS13"/>
    <property type="match status" value="1"/>
</dbReference>
<dbReference type="InterPro" id="IPR010979">
    <property type="entry name" value="Ribosomal_uS13-like_H2TH"/>
</dbReference>
<dbReference type="PIRSF" id="PIRSF002134">
    <property type="entry name" value="Ribosomal_S13"/>
    <property type="match status" value="1"/>
</dbReference>
<keyword evidence="3 4" id="KW-0687">Ribonucleoprotein</keyword>
<reference evidence="5 6" key="1">
    <citation type="journal article" date="2015" name="Genome Biol. Evol.">
        <title>Phylogenomic analyses indicate that early fungi evolved digesting cell walls of algal ancestors of land plants.</title>
        <authorList>
            <person name="Chang Y."/>
            <person name="Wang S."/>
            <person name="Sekimoto S."/>
            <person name="Aerts A.L."/>
            <person name="Choi C."/>
            <person name="Clum A."/>
            <person name="LaButti K.M."/>
            <person name="Lindquist E.A."/>
            <person name="Yee Ngan C."/>
            <person name="Ohm R.A."/>
            <person name="Salamov A.A."/>
            <person name="Grigoriev I.V."/>
            <person name="Spatafora J.W."/>
            <person name="Berbee M.L."/>
        </authorList>
    </citation>
    <scope>NUCLEOTIDE SEQUENCE [LARGE SCALE GENOMIC DNA]</scope>
    <source>
        <strain evidence="5 6">NRRL 28638</strain>
    </source>
</reference>
<name>A0A137P8K3_CONC2</name>
<dbReference type="EMBL" id="KQ964477">
    <property type="protein sequence ID" value="KXN71333.1"/>
    <property type="molecule type" value="Genomic_DNA"/>
</dbReference>
<dbReference type="OrthoDB" id="525520at2759"/>
<evidence type="ECO:0000256" key="2">
    <source>
        <dbReference type="ARBA" id="ARBA00022980"/>
    </source>
</evidence>
<dbReference type="GO" id="GO:0015935">
    <property type="term" value="C:small ribosomal subunit"/>
    <property type="evidence" value="ECO:0007669"/>
    <property type="project" value="TreeGrafter"/>
</dbReference>
<dbReference type="GO" id="GO:0003735">
    <property type="term" value="F:structural constituent of ribosome"/>
    <property type="evidence" value="ECO:0007669"/>
    <property type="project" value="InterPro"/>
</dbReference>
<dbReference type="InterPro" id="IPR027437">
    <property type="entry name" value="Rbsml_uS13_C"/>
</dbReference>
<sequence>MVHILGVNLPEQKVVRIALTYIYGIGPQTAQTICNQLSIHRECKLRDLDEVKIIQLTDILSKMTIESDLKREVKKNIQGLKNIGCYVGRRHTFGYPVHGQNTRNNAKIAKRLNIKRSYTTGTAAWFPKF</sequence>
<dbReference type="GO" id="GO:0006412">
    <property type="term" value="P:translation"/>
    <property type="evidence" value="ECO:0007669"/>
    <property type="project" value="InterPro"/>
</dbReference>
<gene>
    <name evidence="5" type="ORF">CONCODRAFT_78400</name>
</gene>
<dbReference type="Proteomes" id="UP000070444">
    <property type="component" value="Unassembled WGS sequence"/>
</dbReference>
<comment type="similarity">
    <text evidence="1 4">Belongs to the universal ribosomal protein uS13 family.</text>
</comment>
<accession>A0A137P8K3</accession>
<dbReference type="GO" id="GO:0005739">
    <property type="term" value="C:mitochondrion"/>
    <property type="evidence" value="ECO:0007669"/>
    <property type="project" value="TreeGrafter"/>
</dbReference>
<dbReference type="GO" id="GO:0003723">
    <property type="term" value="F:RNA binding"/>
    <property type="evidence" value="ECO:0007669"/>
    <property type="project" value="InterPro"/>
</dbReference>
<evidence type="ECO:0000313" key="5">
    <source>
        <dbReference type="EMBL" id="KXN71333.1"/>
    </source>
</evidence>
<dbReference type="Gene3D" id="4.10.910.10">
    <property type="entry name" value="30s ribosomal protein s13, domain 2"/>
    <property type="match status" value="1"/>
</dbReference>
<evidence type="ECO:0000256" key="3">
    <source>
        <dbReference type="ARBA" id="ARBA00023274"/>
    </source>
</evidence>
<dbReference type="FunFam" id="1.10.8.50:FF:000001">
    <property type="entry name" value="30S ribosomal protein S13"/>
    <property type="match status" value="1"/>
</dbReference>
<dbReference type="OMA" id="MNVKRLM"/>
<dbReference type="Pfam" id="PF00416">
    <property type="entry name" value="Ribosomal_S13"/>
    <property type="match status" value="1"/>
</dbReference>
<evidence type="ECO:0000256" key="1">
    <source>
        <dbReference type="ARBA" id="ARBA00008080"/>
    </source>
</evidence>
<dbReference type="InterPro" id="IPR001892">
    <property type="entry name" value="Ribosomal_uS13"/>
</dbReference>
<keyword evidence="2 4" id="KW-0689">Ribosomal protein</keyword>
<dbReference type="PANTHER" id="PTHR10871:SF1">
    <property type="entry name" value="SMALL RIBOSOMAL SUBUNIT PROTEIN US13M"/>
    <property type="match status" value="1"/>
</dbReference>
<dbReference type="PANTHER" id="PTHR10871">
    <property type="entry name" value="30S RIBOSOMAL PROTEIN S13/40S RIBOSOMAL PROTEIN S18"/>
    <property type="match status" value="1"/>
</dbReference>
<dbReference type="Gene3D" id="1.10.8.50">
    <property type="match status" value="1"/>
</dbReference>
<dbReference type="AlphaFoldDB" id="A0A137P8K3"/>
<dbReference type="PROSITE" id="PS50159">
    <property type="entry name" value="RIBOSOMAL_S13_2"/>
    <property type="match status" value="1"/>
</dbReference>
<dbReference type="STRING" id="796925.A0A137P8K3"/>